<organism evidence="3 4">
    <name type="scientific">Desulfobotulus mexicanus</name>
    <dbReference type="NCBI Taxonomy" id="2586642"/>
    <lineage>
        <taxon>Bacteria</taxon>
        <taxon>Pseudomonadati</taxon>
        <taxon>Thermodesulfobacteriota</taxon>
        <taxon>Desulfobacteria</taxon>
        <taxon>Desulfobacterales</taxon>
        <taxon>Desulfobacteraceae</taxon>
        <taxon>Desulfobotulus</taxon>
    </lineage>
</organism>
<evidence type="ECO:0000259" key="2">
    <source>
        <dbReference type="PROSITE" id="PS50894"/>
    </source>
</evidence>
<feature type="modified residue" description="Phosphohistidine" evidence="1">
    <location>
        <position position="53"/>
    </location>
</feature>
<dbReference type="GO" id="GO:0004672">
    <property type="term" value="F:protein kinase activity"/>
    <property type="evidence" value="ECO:0007669"/>
    <property type="project" value="UniProtKB-ARBA"/>
</dbReference>
<gene>
    <name evidence="3" type="ORF">FIM25_01325</name>
</gene>
<dbReference type="InterPro" id="IPR036641">
    <property type="entry name" value="HPT_dom_sf"/>
</dbReference>
<evidence type="ECO:0000256" key="1">
    <source>
        <dbReference type="PROSITE-ProRule" id="PRU00110"/>
    </source>
</evidence>
<reference evidence="3 4" key="1">
    <citation type="submission" date="2019-06" db="EMBL/GenBank/DDBJ databases">
        <title>Desulfobotulus mexicanus sp. nov., a novel sulfate-reducing bacterium isolated from the sediment of an alkaline crater lake in Mexico.</title>
        <authorList>
            <person name="Hirschler-Rea A."/>
        </authorList>
    </citation>
    <scope>NUCLEOTIDE SEQUENCE [LARGE SCALE GENOMIC DNA]</scope>
    <source>
        <strain evidence="3 4">PAR22N</strain>
    </source>
</reference>
<dbReference type="RefSeq" id="WP_139445368.1">
    <property type="nucleotide sequence ID" value="NZ_VDMB01000001.1"/>
</dbReference>
<dbReference type="Proteomes" id="UP000321899">
    <property type="component" value="Unassembled WGS sequence"/>
</dbReference>
<evidence type="ECO:0000313" key="4">
    <source>
        <dbReference type="Proteomes" id="UP000321899"/>
    </source>
</evidence>
<dbReference type="Gene3D" id="1.20.120.160">
    <property type="entry name" value="HPT domain"/>
    <property type="match status" value="1"/>
</dbReference>
<dbReference type="SUPFAM" id="SSF47226">
    <property type="entry name" value="Histidine-containing phosphotransfer domain, HPT domain"/>
    <property type="match status" value="1"/>
</dbReference>
<comment type="caution">
    <text evidence="3">The sequence shown here is derived from an EMBL/GenBank/DDBJ whole genome shotgun (WGS) entry which is preliminary data.</text>
</comment>
<dbReference type="InterPro" id="IPR008207">
    <property type="entry name" value="Sig_transdc_His_kin_Hpt_dom"/>
</dbReference>
<keyword evidence="1" id="KW-0597">Phosphoprotein</keyword>
<accession>A0A5Q4VJV9</accession>
<keyword evidence="4" id="KW-1185">Reference proteome</keyword>
<dbReference type="EMBL" id="VDMB01000001">
    <property type="protein sequence ID" value="TYT76221.1"/>
    <property type="molecule type" value="Genomic_DNA"/>
</dbReference>
<dbReference type="OrthoDB" id="5422474at2"/>
<dbReference type="Pfam" id="PF01627">
    <property type="entry name" value="Hpt"/>
    <property type="match status" value="1"/>
</dbReference>
<evidence type="ECO:0000313" key="3">
    <source>
        <dbReference type="EMBL" id="TYT76221.1"/>
    </source>
</evidence>
<name>A0A5Q4VJV9_9BACT</name>
<protein>
    <submittedName>
        <fullName evidence="3">Hpt domain-containing protein</fullName>
    </submittedName>
</protein>
<dbReference type="PROSITE" id="PS50894">
    <property type="entry name" value="HPT"/>
    <property type="match status" value="1"/>
</dbReference>
<dbReference type="SMART" id="SM00073">
    <property type="entry name" value="HPT"/>
    <property type="match status" value="1"/>
</dbReference>
<proteinExistence type="predicted"/>
<dbReference type="GO" id="GO:0000160">
    <property type="term" value="P:phosphorelay signal transduction system"/>
    <property type="evidence" value="ECO:0007669"/>
    <property type="project" value="InterPro"/>
</dbReference>
<sequence>MTDFKKLAEELGLEIADFIELTELFIQTTTDDIARLEKALENQDANSVKDIAHNIKGASGNLGFKAIYVLTTVGEKKAAEGKLSVLASLPAALKKEVTILQSAL</sequence>
<feature type="domain" description="HPt" evidence="2">
    <location>
        <begin position="14"/>
        <end position="104"/>
    </location>
</feature>
<dbReference type="AlphaFoldDB" id="A0A5Q4VJV9"/>